<feature type="compositionally biased region" description="Basic and acidic residues" evidence="2">
    <location>
        <begin position="217"/>
        <end position="233"/>
    </location>
</feature>
<dbReference type="InterPro" id="IPR045071">
    <property type="entry name" value="BBP-like"/>
</dbReference>
<dbReference type="SMART" id="SM00322">
    <property type="entry name" value="KH"/>
    <property type="match status" value="1"/>
</dbReference>
<dbReference type="InterPro" id="IPR055256">
    <property type="entry name" value="KH_1_KHDC4/BBP-like"/>
</dbReference>
<organism evidence="4 5">
    <name type="scientific">Phyllotreta striolata</name>
    <name type="common">Striped flea beetle</name>
    <name type="synonym">Crioceris striolata</name>
    <dbReference type="NCBI Taxonomy" id="444603"/>
    <lineage>
        <taxon>Eukaryota</taxon>
        <taxon>Metazoa</taxon>
        <taxon>Ecdysozoa</taxon>
        <taxon>Arthropoda</taxon>
        <taxon>Hexapoda</taxon>
        <taxon>Insecta</taxon>
        <taxon>Pterygota</taxon>
        <taxon>Neoptera</taxon>
        <taxon>Endopterygota</taxon>
        <taxon>Coleoptera</taxon>
        <taxon>Polyphaga</taxon>
        <taxon>Cucujiformia</taxon>
        <taxon>Chrysomeloidea</taxon>
        <taxon>Chrysomelidae</taxon>
        <taxon>Galerucinae</taxon>
        <taxon>Alticini</taxon>
        <taxon>Phyllotreta</taxon>
    </lineage>
</organism>
<dbReference type="FunFam" id="3.30.1370.10:FF:000052">
    <property type="entry name" value="Kep1, isoform A"/>
    <property type="match status" value="1"/>
</dbReference>
<dbReference type="GO" id="GO:0005634">
    <property type="term" value="C:nucleus"/>
    <property type="evidence" value="ECO:0007669"/>
    <property type="project" value="TreeGrafter"/>
</dbReference>
<feature type="region of interest" description="Disordered" evidence="2">
    <location>
        <begin position="22"/>
        <end position="45"/>
    </location>
</feature>
<evidence type="ECO:0000313" key="5">
    <source>
        <dbReference type="Proteomes" id="UP001153712"/>
    </source>
</evidence>
<protein>
    <recommendedName>
        <fullName evidence="3">K Homology domain-containing protein</fullName>
    </recommendedName>
</protein>
<evidence type="ECO:0000256" key="1">
    <source>
        <dbReference type="ARBA" id="ARBA00022884"/>
    </source>
</evidence>
<feature type="region of interest" description="Disordered" evidence="2">
    <location>
        <begin position="217"/>
        <end position="263"/>
    </location>
</feature>
<feature type="region of interest" description="Disordered" evidence="2">
    <location>
        <begin position="389"/>
        <end position="414"/>
    </location>
</feature>
<dbReference type="GO" id="GO:0003729">
    <property type="term" value="F:mRNA binding"/>
    <property type="evidence" value="ECO:0007669"/>
    <property type="project" value="TreeGrafter"/>
</dbReference>
<dbReference type="Proteomes" id="UP001153712">
    <property type="component" value="Chromosome 2"/>
</dbReference>
<dbReference type="CDD" id="cd22384">
    <property type="entry name" value="KH-I_KHDRBS"/>
    <property type="match status" value="1"/>
</dbReference>
<accession>A0A9N9TIV0</accession>
<name>A0A9N9TIV0_PHYSR</name>
<feature type="compositionally biased region" description="Basic residues" evidence="2">
    <location>
        <begin position="389"/>
        <end position="398"/>
    </location>
</feature>
<dbReference type="SUPFAM" id="SSF54791">
    <property type="entry name" value="Eukaryotic type KH-domain (KH-domain type I)"/>
    <property type="match status" value="1"/>
</dbReference>
<evidence type="ECO:0000256" key="2">
    <source>
        <dbReference type="SAM" id="MobiDB-lite"/>
    </source>
</evidence>
<dbReference type="AlphaFoldDB" id="A0A9N9TIV0"/>
<dbReference type="OrthoDB" id="6777263at2759"/>
<dbReference type="InterPro" id="IPR036612">
    <property type="entry name" value="KH_dom_type_1_sf"/>
</dbReference>
<feature type="compositionally biased region" description="Pro residues" evidence="2">
    <location>
        <begin position="236"/>
        <end position="257"/>
    </location>
</feature>
<feature type="compositionally biased region" description="Low complexity" evidence="2">
    <location>
        <begin position="399"/>
        <end position="414"/>
    </location>
</feature>
<proteinExistence type="predicted"/>
<dbReference type="Pfam" id="PF22675">
    <property type="entry name" value="KH-I_KHDC4-BBP"/>
    <property type="match status" value="1"/>
</dbReference>
<gene>
    <name evidence="4" type="ORF">PHYEVI_LOCUS5807</name>
</gene>
<dbReference type="PANTHER" id="PTHR11208">
    <property type="entry name" value="RNA-BINDING PROTEIN RELATED"/>
    <property type="match status" value="1"/>
</dbReference>
<evidence type="ECO:0000259" key="3">
    <source>
        <dbReference type="SMART" id="SM00322"/>
    </source>
</evidence>
<dbReference type="GO" id="GO:0000381">
    <property type="term" value="P:regulation of alternative mRNA splicing, via spliceosome"/>
    <property type="evidence" value="ECO:0007669"/>
    <property type="project" value="TreeGrafter"/>
</dbReference>
<keyword evidence="5" id="KW-1185">Reference proteome</keyword>
<reference evidence="4" key="1">
    <citation type="submission" date="2022-01" db="EMBL/GenBank/DDBJ databases">
        <authorList>
            <person name="King R."/>
        </authorList>
    </citation>
    <scope>NUCLEOTIDE SEQUENCE</scope>
</reference>
<feature type="domain" description="K Homology" evidence="3">
    <location>
        <begin position="102"/>
        <end position="201"/>
    </location>
</feature>
<sequence length="414" mass="47692">MCEKYDSNGEYYDDNFKRKSNFQTKIEDGNSNTETAGENDDGSGSKTGEYIKELLAEKILIDQGRLPNATRLLEQEVAKVQAVGRVPIKENKYVDIYREKPIKVTVKVLVPVKEHPKFNFVGKLLGPKGNSMKRLQEETMCKMAVLGRGSMRDKNKEEELRNSLDPKYSHLTDDLHVEISALGPPAEAHARVAYALAEVRKYLIPDSNDHIRLEQMREMESEREVGEEREPKIRRPPPSIPRPPPPASMSHGPPPPSVLRTATRAPMSTPRVMPAKTKIMSILDRARVAMEESYGYDEEYYNSSPSYEYSSRNPYTSYHDDYDVDYYKGSSSYVVYFSSPIIIIFYSNNACRWIFPVHFLVLIVELHRKLRHNLFGQITYFYSNRRYQNHPRQNRPHSSKNNSNWKSSPSKKLG</sequence>
<dbReference type="EMBL" id="OU900095">
    <property type="protein sequence ID" value="CAG9859433.1"/>
    <property type="molecule type" value="Genomic_DNA"/>
</dbReference>
<keyword evidence="1" id="KW-0694">RNA-binding</keyword>
<dbReference type="Gene3D" id="3.30.1370.10">
    <property type="entry name" value="K Homology domain, type 1"/>
    <property type="match status" value="1"/>
</dbReference>
<dbReference type="PANTHER" id="PTHR11208:SF42">
    <property type="entry name" value="QUAKING RELATED 54B, ISOFORM E"/>
    <property type="match status" value="1"/>
</dbReference>
<evidence type="ECO:0000313" key="4">
    <source>
        <dbReference type="EMBL" id="CAG9859433.1"/>
    </source>
</evidence>
<dbReference type="InterPro" id="IPR004087">
    <property type="entry name" value="KH_dom"/>
</dbReference>